<evidence type="ECO:0000256" key="4">
    <source>
        <dbReference type="ARBA" id="ARBA00022500"/>
    </source>
</evidence>
<evidence type="ECO:0000313" key="16">
    <source>
        <dbReference type="EMBL" id="MBM7716969.1"/>
    </source>
</evidence>
<dbReference type="InterPro" id="IPR003594">
    <property type="entry name" value="HATPase_dom"/>
</dbReference>
<evidence type="ECO:0000313" key="17">
    <source>
        <dbReference type="Proteomes" id="UP000823485"/>
    </source>
</evidence>
<evidence type="ECO:0000256" key="7">
    <source>
        <dbReference type="ARBA" id="ARBA00022741"/>
    </source>
</evidence>
<dbReference type="InterPro" id="IPR037006">
    <property type="entry name" value="CheA-like_homodim_sf"/>
</dbReference>
<dbReference type="EMBL" id="JAFBFH010000036">
    <property type="protein sequence ID" value="MBM7716969.1"/>
    <property type="molecule type" value="Genomic_DNA"/>
</dbReference>
<feature type="domain" description="HPt" evidence="15">
    <location>
        <begin position="2"/>
        <end position="106"/>
    </location>
</feature>
<dbReference type="PANTHER" id="PTHR43395">
    <property type="entry name" value="SENSOR HISTIDINE KINASE CHEA"/>
    <property type="match status" value="1"/>
</dbReference>
<dbReference type="SMART" id="SM01231">
    <property type="entry name" value="H-kinase_dim"/>
    <property type="match status" value="1"/>
</dbReference>
<dbReference type="PROSITE" id="PS50894">
    <property type="entry name" value="HPT"/>
    <property type="match status" value="1"/>
</dbReference>
<dbReference type="PRINTS" id="PR00344">
    <property type="entry name" value="BCTRLSENSOR"/>
</dbReference>
<dbReference type="InterPro" id="IPR004358">
    <property type="entry name" value="Sig_transdc_His_kin-like_C"/>
</dbReference>
<evidence type="ECO:0000256" key="1">
    <source>
        <dbReference type="ARBA" id="ARBA00000085"/>
    </source>
</evidence>
<keyword evidence="7" id="KW-0547">Nucleotide-binding</keyword>
<evidence type="ECO:0000256" key="11">
    <source>
        <dbReference type="PROSITE-ProRule" id="PRU00110"/>
    </source>
</evidence>
<dbReference type="PANTHER" id="PTHR43395:SF1">
    <property type="entry name" value="CHEMOTAXIS PROTEIN CHEA"/>
    <property type="match status" value="1"/>
</dbReference>
<dbReference type="CDD" id="cd00731">
    <property type="entry name" value="CheA_reg"/>
    <property type="match status" value="1"/>
</dbReference>
<evidence type="ECO:0000256" key="2">
    <source>
        <dbReference type="ARBA" id="ARBA00012438"/>
    </source>
</evidence>
<dbReference type="PROSITE" id="PS50109">
    <property type="entry name" value="HIS_KIN"/>
    <property type="match status" value="1"/>
</dbReference>
<dbReference type="InterPro" id="IPR035891">
    <property type="entry name" value="CheY-binding_CheA"/>
</dbReference>
<keyword evidence="9" id="KW-0067">ATP-binding</keyword>
<dbReference type="SMART" id="SM00073">
    <property type="entry name" value="HPT"/>
    <property type="match status" value="1"/>
</dbReference>
<protein>
    <recommendedName>
        <fullName evidence="3">Chemotaxis protein CheA</fullName>
        <ecNumber evidence="2">2.7.13.3</ecNumber>
    </recommendedName>
</protein>
<dbReference type="PROSITE" id="PS50851">
    <property type="entry name" value="CHEW"/>
    <property type="match status" value="1"/>
</dbReference>
<feature type="domain" description="Histidine kinase" evidence="13">
    <location>
        <begin position="304"/>
        <end position="545"/>
    </location>
</feature>
<evidence type="ECO:0000256" key="10">
    <source>
        <dbReference type="ARBA" id="ARBA00023012"/>
    </source>
</evidence>
<name>A0ABS2RBJ4_9BACI</name>
<accession>A0ABS2RBJ4</accession>
<dbReference type="Gene3D" id="1.10.287.560">
    <property type="entry name" value="Histidine kinase CheA-like, homodimeric domain"/>
    <property type="match status" value="1"/>
</dbReference>
<dbReference type="SUPFAM" id="SSF50341">
    <property type="entry name" value="CheW-like"/>
    <property type="match status" value="1"/>
</dbReference>
<evidence type="ECO:0000256" key="8">
    <source>
        <dbReference type="ARBA" id="ARBA00022777"/>
    </source>
</evidence>
<dbReference type="InterPro" id="IPR036641">
    <property type="entry name" value="HPT_dom_sf"/>
</dbReference>
<feature type="region of interest" description="Disordered" evidence="12">
    <location>
        <begin position="253"/>
        <end position="290"/>
    </location>
</feature>
<keyword evidence="6 16" id="KW-0808">Transferase</keyword>
<dbReference type="InterPro" id="IPR005467">
    <property type="entry name" value="His_kinase_dom"/>
</dbReference>
<organism evidence="16 17">
    <name type="scientific">Siminovitchia thermophila</name>
    <dbReference type="NCBI Taxonomy" id="1245522"/>
    <lineage>
        <taxon>Bacteria</taxon>
        <taxon>Bacillati</taxon>
        <taxon>Bacillota</taxon>
        <taxon>Bacilli</taxon>
        <taxon>Bacillales</taxon>
        <taxon>Bacillaceae</taxon>
        <taxon>Siminovitchia</taxon>
    </lineage>
</organism>
<evidence type="ECO:0000256" key="9">
    <source>
        <dbReference type="ARBA" id="ARBA00022840"/>
    </source>
</evidence>
<evidence type="ECO:0000256" key="5">
    <source>
        <dbReference type="ARBA" id="ARBA00022553"/>
    </source>
</evidence>
<keyword evidence="5 11" id="KW-0597">Phosphoprotein</keyword>
<evidence type="ECO:0000256" key="6">
    <source>
        <dbReference type="ARBA" id="ARBA00022679"/>
    </source>
</evidence>
<feature type="domain" description="CheW-like" evidence="14">
    <location>
        <begin position="547"/>
        <end position="681"/>
    </location>
</feature>
<dbReference type="SMART" id="SM00387">
    <property type="entry name" value="HATPase_c"/>
    <property type="match status" value="1"/>
</dbReference>
<dbReference type="CDD" id="cd16916">
    <property type="entry name" value="HATPase_CheA-like"/>
    <property type="match status" value="1"/>
</dbReference>
<dbReference type="Gene3D" id="3.30.565.10">
    <property type="entry name" value="Histidine kinase-like ATPase, C-terminal domain"/>
    <property type="match status" value="1"/>
</dbReference>
<keyword evidence="17" id="KW-1185">Reference proteome</keyword>
<keyword evidence="10" id="KW-0902">Two-component regulatory system</keyword>
<evidence type="ECO:0000256" key="3">
    <source>
        <dbReference type="ARBA" id="ARBA00021495"/>
    </source>
</evidence>
<evidence type="ECO:0000259" key="15">
    <source>
        <dbReference type="PROSITE" id="PS50894"/>
    </source>
</evidence>
<dbReference type="CDD" id="cd00088">
    <property type="entry name" value="HPT"/>
    <property type="match status" value="1"/>
</dbReference>
<evidence type="ECO:0000256" key="12">
    <source>
        <dbReference type="SAM" id="MobiDB-lite"/>
    </source>
</evidence>
<dbReference type="SUPFAM" id="SSF47384">
    <property type="entry name" value="Homodimeric domain of signal transducing histidine kinase"/>
    <property type="match status" value="1"/>
</dbReference>
<gene>
    <name evidence="16" type="ORF">JOC94_003993</name>
</gene>
<dbReference type="Gene3D" id="2.30.30.40">
    <property type="entry name" value="SH3 Domains"/>
    <property type="match status" value="1"/>
</dbReference>
<dbReference type="InterPro" id="IPR036097">
    <property type="entry name" value="HisK_dim/P_sf"/>
</dbReference>
<comment type="caution">
    <text evidence="16">The sequence shown here is derived from an EMBL/GenBank/DDBJ whole genome shotgun (WGS) entry which is preliminary data.</text>
</comment>
<dbReference type="Pfam" id="PF01627">
    <property type="entry name" value="Hpt"/>
    <property type="match status" value="1"/>
</dbReference>
<dbReference type="InterPro" id="IPR010808">
    <property type="entry name" value="CheA_P2-bd"/>
</dbReference>
<dbReference type="SUPFAM" id="SSF55874">
    <property type="entry name" value="ATPase domain of HSP90 chaperone/DNA topoisomerase II/histidine kinase"/>
    <property type="match status" value="1"/>
</dbReference>
<evidence type="ECO:0000259" key="14">
    <source>
        <dbReference type="PROSITE" id="PS50851"/>
    </source>
</evidence>
<feature type="modified residue" description="Phosphohistidine" evidence="11">
    <location>
        <position position="49"/>
    </location>
</feature>
<sequence>METFDLTEFLGVFIDEVDEQLQIMDQEVLALEEDGESKEVIQKLFRAAHTIKGSSATMGFDDMAKLTHAMEHLLDHVRNNRLHVSEALIDLLFKCLDQLRQLKDEIVSEEEQRTDVAPLIKEVQSFSQGTGGGNASGQPEGKGETAALFTAETHRKAQALKEKGLRIFQVEVKISPDCGMKSVRAFLIYNELQSWGEMIQTLPAMDSEVDADFQNVYFLIATQQDAEDIKDLLQSMNEVADVSVVPFTARSEAQSKPVKKTRSDSGSAEKKPKVTRKRQDEAKQRKQTKQTIRVDVDRLEHLMNLVGELVIDQTRIKQVASDLGRQNSGAEAIEELDQVTDHIGRVIGELQESVMKVRMLPIGQLFSRFPRMVRDLSHSLNKEIDLVIEGQETELDRTVIEKIGDPLIHLIRNAVDHGLESTEERIKNNKPEKGLLRINAYHEENQVVITVEDDGAGINPEKIKASAIKKELITTEEAEAMTDEEAIHLIFRPGFSTVANVSDVSGRGVGMDIVRNHIESLNGIIELDSKLGKGTIFKIKLPLTLAIITGLIVGIGERTFIIPMSNVLEIVRVPLDSIQTIKGKSIVVIREQVLPVVWLNDLLQIPRKDRNNRQVPLVIVGLGEKRIALMVDELHGNQEIVVKSLGKYIGKIKYISGATILGDGRVELILEVAGISRVVNDE</sequence>
<dbReference type="Gene3D" id="1.20.120.160">
    <property type="entry name" value="HPT domain"/>
    <property type="match status" value="1"/>
</dbReference>
<dbReference type="Pfam" id="PF07194">
    <property type="entry name" value="P2"/>
    <property type="match status" value="1"/>
</dbReference>
<dbReference type="InterPro" id="IPR037052">
    <property type="entry name" value="CheA-like_P2_sf"/>
</dbReference>
<dbReference type="Pfam" id="PF02895">
    <property type="entry name" value="H-kinase_dim"/>
    <property type="match status" value="1"/>
</dbReference>
<evidence type="ECO:0000259" key="13">
    <source>
        <dbReference type="PROSITE" id="PS50109"/>
    </source>
</evidence>
<dbReference type="GO" id="GO:0004673">
    <property type="term" value="F:protein histidine kinase activity"/>
    <property type="evidence" value="ECO:0007669"/>
    <property type="project" value="UniProtKB-EC"/>
</dbReference>
<feature type="compositionally biased region" description="Basic and acidic residues" evidence="12">
    <location>
        <begin position="261"/>
        <end position="284"/>
    </location>
</feature>
<dbReference type="Gene3D" id="3.30.70.1110">
    <property type="entry name" value="Histidine kinase CheA-like, P2 response regulator-binding domain"/>
    <property type="match status" value="1"/>
</dbReference>
<dbReference type="InterPro" id="IPR036890">
    <property type="entry name" value="HATPase_C_sf"/>
</dbReference>
<dbReference type="Pfam" id="PF01584">
    <property type="entry name" value="CheW"/>
    <property type="match status" value="1"/>
</dbReference>
<dbReference type="EC" id="2.7.13.3" evidence="2"/>
<dbReference type="SUPFAM" id="SSF55052">
    <property type="entry name" value="CheY-binding domain of CheA"/>
    <property type="match status" value="1"/>
</dbReference>
<dbReference type="InterPro" id="IPR036061">
    <property type="entry name" value="CheW-like_dom_sf"/>
</dbReference>
<dbReference type="Proteomes" id="UP000823485">
    <property type="component" value="Unassembled WGS sequence"/>
</dbReference>
<dbReference type="InterPro" id="IPR051315">
    <property type="entry name" value="Bact_Chemotaxis_CheA"/>
</dbReference>
<dbReference type="InterPro" id="IPR008207">
    <property type="entry name" value="Sig_transdc_His_kin_Hpt_dom"/>
</dbReference>
<keyword evidence="8 16" id="KW-0418">Kinase</keyword>
<keyword evidence="4" id="KW-0145">Chemotaxis</keyword>
<dbReference type="RefSeq" id="WP_077109355.1">
    <property type="nucleotide sequence ID" value="NZ_JAFBFH010000036.1"/>
</dbReference>
<dbReference type="InterPro" id="IPR002545">
    <property type="entry name" value="CheW-lke_dom"/>
</dbReference>
<dbReference type="Pfam" id="PF02518">
    <property type="entry name" value="HATPase_c"/>
    <property type="match status" value="1"/>
</dbReference>
<reference evidence="16 17" key="1">
    <citation type="submission" date="2021-01" db="EMBL/GenBank/DDBJ databases">
        <title>Genomic Encyclopedia of Type Strains, Phase IV (KMG-IV): sequencing the most valuable type-strain genomes for metagenomic binning, comparative biology and taxonomic classification.</title>
        <authorList>
            <person name="Goeker M."/>
        </authorList>
    </citation>
    <scope>NUCLEOTIDE SEQUENCE [LARGE SCALE GENOMIC DNA]</scope>
    <source>
        <strain evidence="16 17">DSM 105453</strain>
    </source>
</reference>
<dbReference type="SMART" id="SM00260">
    <property type="entry name" value="CheW"/>
    <property type="match status" value="1"/>
</dbReference>
<proteinExistence type="predicted"/>
<dbReference type="SUPFAM" id="SSF47226">
    <property type="entry name" value="Histidine-containing phosphotransfer domain, HPT domain"/>
    <property type="match status" value="1"/>
</dbReference>
<dbReference type="InterPro" id="IPR004105">
    <property type="entry name" value="CheA-like_dim"/>
</dbReference>
<comment type="catalytic activity">
    <reaction evidence="1">
        <text>ATP + protein L-histidine = ADP + protein N-phospho-L-histidine.</text>
        <dbReference type="EC" id="2.7.13.3"/>
    </reaction>
</comment>